<feature type="region of interest" description="Disordered" evidence="3">
    <location>
        <begin position="150"/>
        <end position="176"/>
    </location>
</feature>
<keyword evidence="2" id="KW-0408">Iron</keyword>
<dbReference type="InterPro" id="IPR044861">
    <property type="entry name" value="IPNS-like_FE2OG_OXY"/>
</dbReference>
<dbReference type="InterPro" id="IPR027443">
    <property type="entry name" value="IPNS-like_sf"/>
</dbReference>
<comment type="caution">
    <text evidence="5">The sequence shown here is derived from an EMBL/GenBank/DDBJ whole genome shotgun (WGS) entry which is preliminary data.</text>
</comment>
<name>A0ABQ7ZY30_BRANA</name>
<sequence>SRWYRHGSSNGTLFLRIAEAVGVKLTVTCSTTKNRKLRNIGVVSTDPKTELRKLRTKMHGYGIGPGSEWSTENWPRSPGEPIRGMIERADRQHGRARRASWPVSRPSSPASRPATRPCSPGELARVTADLAGQSTGNAAVLAGRAGPCHGRASRASWPVSRPSSPVSRPASRPCSPGELALPIQGLLERRNIGVVSTDPKTELRKLWTKMHGYGMGPGSESSTENWPRLLGEPIRGTIERADRQHDRARLASWPVSRPSSPASRPATRPCSPATRPATRPCSPVGLARVTAVLAGDPFRFLRTLDFVNFLLTAAAQESKMCGTSEVCWVLLVRRSGIVWRGVPVGEHDVSIMVVVIHPRIFDNEFGWQNTQHHIGFDAKVLNNQPSNIPSEYVWSDEDKPSTDIKVLQVPILDISSFLSGQDNHVATSQASRLVSEAAKLHGFFLVTNHGVQEGILARAYKCMGTFFDLPASEKQKAKRKWGEISGYADSFAGRFYSELPWKETLTFRFSAEEKFRSGTETTMGDGNEEFGTVFHEYSEAMNTLSLNIIEFLGMSLGIERRYMREFYRDNDSILRLNYYPPCKQPNHTLGTGPHTDPTSLTILYQDHVGGLQVFVENQWRSIAPKPQSFVVNIGDTLMALTNGIYRSCLHRAVVNKERETMSLAFFLCPQMDKVVKPPKELLEVSGQRLYPNFTWSMFLEFTQKHYRSDKNTLQKFSDWLRSKEVIDNKLAGQS</sequence>
<dbReference type="PROSITE" id="PS51471">
    <property type="entry name" value="FE2OG_OXY"/>
    <property type="match status" value="1"/>
</dbReference>
<evidence type="ECO:0000313" key="6">
    <source>
        <dbReference type="Proteomes" id="UP000824890"/>
    </source>
</evidence>
<evidence type="ECO:0000256" key="3">
    <source>
        <dbReference type="SAM" id="MobiDB-lite"/>
    </source>
</evidence>
<evidence type="ECO:0000256" key="2">
    <source>
        <dbReference type="ARBA" id="ARBA00023004"/>
    </source>
</evidence>
<feature type="domain" description="Fe2OG dioxygenase" evidence="4">
    <location>
        <begin position="569"/>
        <end position="669"/>
    </location>
</feature>
<dbReference type="Pfam" id="PF14226">
    <property type="entry name" value="DIOX_N"/>
    <property type="match status" value="1"/>
</dbReference>
<feature type="compositionally biased region" description="Low complexity" evidence="3">
    <location>
        <begin position="153"/>
        <end position="176"/>
    </location>
</feature>
<dbReference type="InterPro" id="IPR050231">
    <property type="entry name" value="Iron_ascorbate_oxido_reductase"/>
</dbReference>
<dbReference type="InterPro" id="IPR026992">
    <property type="entry name" value="DIOX_N"/>
</dbReference>
<proteinExistence type="predicted"/>
<dbReference type="InterPro" id="IPR005123">
    <property type="entry name" value="Oxoglu/Fe-dep_dioxygenase_dom"/>
</dbReference>
<accession>A0ABQ7ZY30</accession>
<feature type="compositionally biased region" description="Low complexity" evidence="3">
    <location>
        <begin position="99"/>
        <end position="120"/>
    </location>
</feature>
<dbReference type="Pfam" id="PF03171">
    <property type="entry name" value="2OG-FeII_Oxy"/>
    <property type="match status" value="1"/>
</dbReference>
<dbReference type="SUPFAM" id="SSF51197">
    <property type="entry name" value="Clavaminate synthase-like"/>
    <property type="match status" value="1"/>
</dbReference>
<dbReference type="PANTHER" id="PTHR47990">
    <property type="entry name" value="2-OXOGLUTARATE (2OG) AND FE(II)-DEPENDENT OXYGENASE SUPERFAMILY PROTEIN-RELATED"/>
    <property type="match status" value="1"/>
</dbReference>
<feature type="compositionally biased region" description="Low complexity" evidence="3">
    <location>
        <begin position="251"/>
        <end position="273"/>
    </location>
</feature>
<evidence type="ECO:0000313" key="5">
    <source>
        <dbReference type="EMBL" id="KAH0884903.1"/>
    </source>
</evidence>
<protein>
    <recommendedName>
        <fullName evidence="4">Fe2OG dioxygenase domain-containing protein</fullName>
    </recommendedName>
</protein>
<dbReference type="EMBL" id="JAGKQM010000014">
    <property type="protein sequence ID" value="KAH0884903.1"/>
    <property type="molecule type" value="Genomic_DNA"/>
</dbReference>
<reference evidence="5 6" key="1">
    <citation type="submission" date="2021-05" db="EMBL/GenBank/DDBJ databases">
        <title>Genome Assembly of Synthetic Allotetraploid Brassica napus Reveals Homoeologous Exchanges between Subgenomes.</title>
        <authorList>
            <person name="Davis J.T."/>
        </authorList>
    </citation>
    <scope>NUCLEOTIDE SEQUENCE [LARGE SCALE GENOMIC DNA]</scope>
    <source>
        <strain evidence="6">cv. Da-Ae</strain>
        <tissue evidence="5">Seedling</tissue>
    </source>
</reference>
<organism evidence="5 6">
    <name type="scientific">Brassica napus</name>
    <name type="common">Rape</name>
    <dbReference type="NCBI Taxonomy" id="3708"/>
    <lineage>
        <taxon>Eukaryota</taxon>
        <taxon>Viridiplantae</taxon>
        <taxon>Streptophyta</taxon>
        <taxon>Embryophyta</taxon>
        <taxon>Tracheophyta</taxon>
        <taxon>Spermatophyta</taxon>
        <taxon>Magnoliopsida</taxon>
        <taxon>eudicotyledons</taxon>
        <taxon>Gunneridae</taxon>
        <taxon>Pentapetalae</taxon>
        <taxon>rosids</taxon>
        <taxon>malvids</taxon>
        <taxon>Brassicales</taxon>
        <taxon>Brassicaceae</taxon>
        <taxon>Brassiceae</taxon>
        <taxon>Brassica</taxon>
    </lineage>
</organism>
<evidence type="ECO:0000256" key="1">
    <source>
        <dbReference type="ARBA" id="ARBA00022723"/>
    </source>
</evidence>
<feature type="region of interest" description="Disordered" evidence="3">
    <location>
        <begin position="89"/>
        <end position="120"/>
    </location>
</feature>
<dbReference type="Gene3D" id="2.60.120.330">
    <property type="entry name" value="B-lactam Antibiotic, Isopenicillin N Synthase, Chain"/>
    <property type="match status" value="1"/>
</dbReference>
<keyword evidence="6" id="KW-1185">Reference proteome</keyword>
<dbReference type="Proteomes" id="UP000824890">
    <property type="component" value="Unassembled WGS sequence"/>
</dbReference>
<keyword evidence="1" id="KW-0479">Metal-binding</keyword>
<evidence type="ECO:0000259" key="4">
    <source>
        <dbReference type="PROSITE" id="PS51471"/>
    </source>
</evidence>
<gene>
    <name evidence="5" type="ORF">HID58_060999</name>
</gene>
<feature type="region of interest" description="Disordered" evidence="3">
    <location>
        <begin position="242"/>
        <end position="279"/>
    </location>
</feature>
<feature type="non-terminal residue" evidence="5">
    <location>
        <position position="1"/>
    </location>
</feature>